<dbReference type="InterPro" id="IPR052048">
    <property type="entry name" value="ST_Response_Regulator"/>
</dbReference>
<dbReference type="Proteomes" id="UP000321083">
    <property type="component" value="Unassembled WGS sequence"/>
</dbReference>
<dbReference type="SMART" id="SM00448">
    <property type="entry name" value="REC"/>
    <property type="match status" value="1"/>
</dbReference>
<dbReference type="PANTHER" id="PTHR43228:SF1">
    <property type="entry name" value="TWO-COMPONENT RESPONSE REGULATOR ARR22"/>
    <property type="match status" value="1"/>
</dbReference>
<organism evidence="3 4">
    <name type="scientific">Planctomyces bekefii</name>
    <dbReference type="NCBI Taxonomy" id="1653850"/>
    <lineage>
        <taxon>Bacteria</taxon>
        <taxon>Pseudomonadati</taxon>
        <taxon>Planctomycetota</taxon>
        <taxon>Planctomycetia</taxon>
        <taxon>Planctomycetales</taxon>
        <taxon>Planctomycetaceae</taxon>
        <taxon>Planctomyces</taxon>
    </lineage>
</organism>
<evidence type="ECO:0000256" key="1">
    <source>
        <dbReference type="PROSITE-ProRule" id="PRU00169"/>
    </source>
</evidence>
<reference evidence="3 4" key="2">
    <citation type="submission" date="2019-08" db="EMBL/GenBank/DDBJ databases">
        <authorList>
            <person name="Henke P."/>
        </authorList>
    </citation>
    <scope>NUCLEOTIDE SEQUENCE [LARGE SCALE GENOMIC DNA]</scope>
    <source>
        <strain evidence="3">Phe10_nw2017</strain>
    </source>
</reference>
<reference evidence="3 4" key="1">
    <citation type="submission" date="2019-08" db="EMBL/GenBank/DDBJ databases">
        <title>100 year-old enigma solved: identification of Planctomyces bekefii, the type genus and species of the phylum Planctomycetes.</title>
        <authorList>
            <person name="Svetlana D.N."/>
            <person name="Overmann J."/>
        </authorList>
    </citation>
    <scope>NUCLEOTIDE SEQUENCE [LARGE SCALE GENOMIC DNA]</scope>
    <source>
        <strain evidence="3">Phe10_nw2017</strain>
    </source>
</reference>
<dbReference type="EMBL" id="SRHE01000149">
    <property type="protein sequence ID" value="TWW09914.1"/>
    <property type="molecule type" value="Genomic_DNA"/>
</dbReference>
<accession>A0A5C6MAC8</accession>
<evidence type="ECO:0000313" key="3">
    <source>
        <dbReference type="EMBL" id="TWW09914.1"/>
    </source>
</evidence>
<dbReference type="Gene3D" id="3.40.50.2300">
    <property type="match status" value="1"/>
</dbReference>
<keyword evidence="1" id="KW-0597">Phosphoprotein</keyword>
<dbReference type="GO" id="GO:0000160">
    <property type="term" value="P:phosphorelay signal transduction system"/>
    <property type="evidence" value="ECO:0007669"/>
    <property type="project" value="InterPro"/>
</dbReference>
<evidence type="ECO:0000259" key="2">
    <source>
        <dbReference type="PROSITE" id="PS50110"/>
    </source>
</evidence>
<dbReference type="InterPro" id="IPR011006">
    <property type="entry name" value="CheY-like_superfamily"/>
</dbReference>
<name>A0A5C6MAC8_9PLAN</name>
<dbReference type="PANTHER" id="PTHR43228">
    <property type="entry name" value="TWO-COMPONENT RESPONSE REGULATOR"/>
    <property type="match status" value="1"/>
</dbReference>
<feature type="modified residue" description="4-aspartylphosphate" evidence="1">
    <location>
        <position position="51"/>
    </location>
</feature>
<protein>
    <submittedName>
        <fullName evidence="3">Response regulator</fullName>
    </submittedName>
</protein>
<proteinExistence type="predicted"/>
<sequence>MKILLVEDNAIMRRMLRAMLDPAIAVVEATNGEEGVAQIKAQSDITLILTDFNMPRMNGVQMVEIVRKECPNFQGKFVFTSSVRDKAIFDKAAELGVSSWLHKPFKKEELTAIVNKFK</sequence>
<comment type="caution">
    <text evidence="3">The sequence shown here is derived from an EMBL/GenBank/DDBJ whole genome shotgun (WGS) entry which is preliminary data.</text>
</comment>
<dbReference type="Pfam" id="PF00072">
    <property type="entry name" value="Response_reg"/>
    <property type="match status" value="1"/>
</dbReference>
<feature type="domain" description="Response regulatory" evidence="2">
    <location>
        <begin position="2"/>
        <end position="118"/>
    </location>
</feature>
<dbReference type="PROSITE" id="PS50110">
    <property type="entry name" value="RESPONSE_REGULATORY"/>
    <property type="match status" value="1"/>
</dbReference>
<keyword evidence="4" id="KW-1185">Reference proteome</keyword>
<dbReference type="AlphaFoldDB" id="A0A5C6MAC8"/>
<gene>
    <name evidence="3" type="ORF">E3A20_09610</name>
</gene>
<dbReference type="SUPFAM" id="SSF52172">
    <property type="entry name" value="CheY-like"/>
    <property type="match status" value="1"/>
</dbReference>
<evidence type="ECO:0000313" key="4">
    <source>
        <dbReference type="Proteomes" id="UP000321083"/>
    </source>
</evidence>
<dbReference type="InterPro" id="IPR001789">
    <property type="entry name" value="Sig_transdc_resp-reg_receiver"/>
</dbReference>